<gene>
    <name evidence="10" type="ORF">S01H1_68608</name>
</gene>
<sequence length="175" mass="19660">IKDHFGNTIFENLHPVKREVLSKETAYIMTDLLKDVVQNGTGRNSHIVYGFNRPAGGKTGTTNDHTDAWFIGFTPQIVAGVWVGLDNPALSLGPGQSGAIVALPIWAKFMKTYHDTLDLPIEDFEMPDGVEWLYICSDTKELASPYCPVKVKEIFNSKFKPTKVCHIHNRIHRNH</sequence>
<comment type="caution">
    <text evidence="10">The sequence shown here is derived from an EMBL/GenBank/DDBJ whole genome shotgun (WGS) entry which is preliminary data.</text>
</comment>
<dbReference type="GO" id="GO:0008955">
    <property type="term" value="F:peptidoglycan glycosyltransferase activity"/>
    <property type="evidence" value="ECO:0007669"/>
    <property type="project" value="TreeGrafter"/>
</dbReference>
<dbReference type="AlphaFoldDB" id="X0X9Z7"/>
<keyword evidence="6" id="KW-1133">Transmembrane helix</keyword>
<reference evidence="10" key="1">
    <citation type="journal article" date="2014" name="Front. Microbiol.">
        <title>High frequency of phylogenetically diverse reductive dehalogenase-homologous genes in deep subseafloor sedimentary metagenomes.</title>
        <authorList>
            <person name="Kawai M."/>
            <person name="Futagami T."/>
            <person name="Toyoda A."/>
            <person name="Takaki Y."/>
            <person name="Nishi S."/>
            <person name="Hori S."/>
            <person name="Arai W."/>
            <person name="Tsubouchi T."/>
            <person name="Morono Y."/>
            <person name="Uchiyama I."/>
            <person name="Ito T."/>
            <person name="Fujiyama A."/>
            <person name="Inagaki F."/>
            <person name="Takami H."/>
        </authorList>
    </citation>
    <scope>NUCLEOTIDE SEQUENCE</scope>
    <source>
        <strain evidence="10">Expedition CK06-06</strain>
    </source>
</reference>
<dbReference type="Pfam" id="PF00905">
    <property type="entry name" value="Transpeptidase"/>
    <property type="match status" value="1"/>
</dbReference>
<feature type="non-terminal residue" evidence="10">
    <location>
        <position position="1"/>
    </location>
</feature>
<dbReference type="InterPro" id="IPR001460">
    <property type="entry name" value="PCN-bd_Tpept"/>
</dbReference>
<evidence type="ECO:0000313" key="10">
    <source>
        <dbReference type="EMBL" id="GAG33468.1"/>
    </source>
</evidence>
<evidence type="ECO:0000256" key="3">
    <source>
        <dbReference type="ARBA" id="ARBA00022692"/>
    </source>
</evidence>
<keyword evidence="2" id="KW-0808">Transferase</keyword>
<dbReference type="GO" id="GO:0009252">
    <property type="term" value="P:peptidoglycan biosynthetic process"/>
    <property type="evidence" value="ECO:0007669"/>
    <property type="project" value="UniProtKB-KW"/>
</dbReference>
<dbReference type="InterPro" id="IPR050396">
    <property type="entry name" value="Glycosyltr_51/Transpeptidase"/>
</dbReference>
<keyword evidence="3" id="KW-0812">Transmembrane</keyword>
<evidence type="ECO:0000259" key="9">
    <source>
        <dbReference type="Pfam" id="PF00905"/>
    </source>
</evidence>
<keyword evidence="5" id="KW-0573">Peptidoglycan synthesis</keyword>
<dbReference type="GO" id="GO:0071555">
    <property type="term" value="P:cell wall organization"/>
    <property type="evidence" value="ECO:0007669"/>
    <property type="project" value="UniProtKB-KW"/>
</dbReference>
<dbReference type="EMBL" id="BARS01045503">
    <property type="protein sequence ID" value="GAG33468.1"/>
    <property type="molecule type" value="Genomic_DNA"/>
</dbReference>
<accession>X0X9Z7</accession>
<evidence type="ECO:0000256" key="7">
    <source>
        <dbReference type="ARBA" id="ARBA00023136"/>
    </source>
</evidence>
<evidence type="ECO:0000256" key="2">
    <source>
        <dbReference type="ARBA" id="ARBA00022679"/>
    </source>
</evidence>
<dbReference type="InterPro" id="IPR012338">
    <property type="entry name" value="Beta-lactam/transpept-like"/>
</dbReference>
<dbReference type="PANTHER" id="PTHR32282">
    <property type="entry name" value="BINDING PROTEIN TRANSPEPTIDASE, PUTATIVE-RELATED"/>
    <property type="match status" value="1"/>
</dbReference>
<evidence type="ECO:0000256" key="1">
    <source>
        <dbReference type="ARBA" id="ARBA00022676"/>
    </source>
</evidence>
<dbReference type="GO" id="GO:0008360">
    <property type="term" value="P:regulation of cell shape"/>
    <property type="evidence" value="ECO:0007669"/>
    <property type="project" value="UniProtKB-KW"/>
</dbReference>
<keyword evidence="8" id="KW-0961">Cell wall biogenesis/degradation</keyword>
<dbReference type="GO" id="GO:0008658">
    <property type="term" value="F:penicillin binding"/>
    <property type="evidence" value="ECO:0007669"/>
    <property type="project" value="InterPro"/>
</dbReference>
<evidence type="ECO:0000256" key="5">
    <source>
        <dbReference type="ARBA" id="ARBA00022984"/>
    </source>
</evidence>
<keyword evidence="1" id="KW-0328">Glycosyltransferase</keyword>
<evidence type="ECO:0000256" key="4">
    <source>
        <dbReference type="ARBA" id="ARBA00022960"/>
    </source>
</evidence>
<dbReference type="GO" id="GO:0030288">
    <property type="term" value="C:outer membrane-bounded periplasmic space"/>
    <property type="evidence" value="ECO:0007669"/>
    <property type="project" value="TreeGrafter"/>
</dbReference>
<name>X0X9Z7_9ZZZZ</name>
<evidence type="ECO:0000256" key="8">
    <source>
        <dbReference type="ARBA" id="ARBA00023316"/>
    </source>
</evidence>
<dbReference type="Gene3D" id="3.40.710.10">
    <property type="entry name" value="DD-peptidase/beta-lactamase superfamily"/>
    <property type="match status" value="1"/>
</dbReference>
<evidence type="ECO:0000256" key="6">
    <source>
        <dbReference type="ARBA" id="ARBA00022989"/>
    </source>
</evidence>
<keyword evidence="4" id="KW-0133">Cell shape</keyword>
<dbReference type="SUPFAM" id="SSF56601">
    <property type="entry name" value="beta-lactamase/transpeptidase-like"/>
    <property type="match status" value="1"/>
</dbReference>
<organism evidence="10">
    <name type="scientific">marine sediment metagenome</name>
    <dbReference type="NCBI Taxonomy" id="412755"/>
    <lineage>
        <taxon>unclassified sequences</taxon>
        <taxon>metagenomes</taxon>
        <taxon>ecological metagenomes</taxon>
    </lineage>
</organism>
<keyword evidence="7" id="KW-0472">Membrane</keyword>
<proteinExistence type="predicted"/>
<protein>
    <recommendedName>
        <fullName evidence="9">Penicillin-binding protein transpeptidase domain-containing protein</fullName>
    </recommendedName>
</protein>
<feature type="domain" description="Penicillin-binding protein transpeptidase" evidence="9">
    <location>
        <begin position="14"/>
        <end position="89"/>
    </location>
</feature>
<dbReference type="PANTHER" id="PTHR32282:SF27">
    <property type="entry name" value="PENICILLIN-BINDING PROTEIN 1A"/>
    <property type="match status" value="1"/>
</dbReference>